<gene>
    <name evidence="1" type="ORF">AGERDE_LOCUS8518</name>
</gene>
<dbReference type="EMBL" id="CAJVPL010001830">
    <property type="protein sequence ID" value="CAG8589178.1"/>
    <property type="molecule type" value="Genomic_DNA"/>
</dbReference>
<evidence type="ECO:0000313" key="2">
    <source>
        <dbReference type="Proteomes" id="UP000789831"/>
    </source>
</evidence>
<proteinExistence type="predicted"/>
<keyword evidence="2" id="KW-1185">Reference proteome</keyword>
<protein>
    <submittedName>
        <fullName evidence="1">43_t:CDS:1</fullName>
    </submittedName>
</protein>
<comment type="caution">
    <text evidence="1">The sequence shown here is derived from an EMBL/GenBank/DDBJ whole genome shotgun (WGS) entry which is preliminary data.</text>
</comment>
<sequence length="74" mass="8716">MSADPLDDDFDSDYDDTYLAKCTKFHKMTFENDLKTKKEPLELQTKKLEEFTDGVSKIQQLVTFNTYEEKDPKI</sequence>
<name>A0A9N9GAU5_9GLOM</name>
<organism evidence="1 2">
    <name type="scientific">Ambispora gerdemannii</name>
    <dbReference type="NCBI Taxonomy" id="144530"/>
    <lineage>
        <taxon>Eukaryota</taxon>
        <taxon>Fungi</taxon>
        <taxon>Fungi incertae sedis</taxon>
        <taxon>Mucoromycota</taxon>
        <taxon>Glomeromycotina</taxon>
        <taxon>Glomeromycetes</taxon>
        <taxon>Archaeosporales</taxon>
        <taxon>Ambisporaceae</taxon>
        <taxon>Ambispora</taxon>
    </lineage>
</organism>
<reference evidence="1" key="1">
    <citation type="submission" date="2021-06" db="EMBL/GenBank/DDBJ databases">
        <authorList>
            <person name="Kallberg Y."/>
            <person name="Tangrot J."/>
            <person name="Rosling A."/>
        </authorList>
    </citation>
    <scope>NUCLEOTIDE SEQUENCE</scope>
    <source>
        <strain evidence="1">MT106</strain>
    </source>
</reference>
<dbReference type="AlphaFoldDB" id="A0A9N9GAU5"/>
<evidence type="ECO:0000313" key="1">
    <source>
        <dbReference type="EMBL" id="CAG8589178.1"/>
    </source>
</evidence>
<dbReference type="Proteomes" id="UP000789831">
    <property type="component" value="Unassembled WGS sequence"/>
</dbReference>
<accession>A0A9N9GAU5</accession>